<evidence type="ECO:0000256" key="1">
    <source>
        <dbReference type="PIRSR" id="PIRSR600760-2"/>
    </source>
</evidence>
<dbReference type="Gene3D" id="3.30.540.10">
    <property type="entry name" value="Fructose-1,6-Bisphosphatase, subunit A, domain 1"/>
    <property type="match status" value="1"/>
</dbReference>
<proteinExistence type="predicted"/>
<dbReference type="RefSeq" id="WP_129062118.1">
    <property type="nucleotide sequence ID" value="NZ_NXIE01000004.1"/>
</dbReference>
<feature type="binding site" evidence="1">
    <location>
        <position position="68"/>
    </location>
    <ligand>
        <name>Mg(2+)</name>
        <dbReference type="ChEBI" id="CHEBI:18420"/>
        <label>1</label>
        <note>catalytic</note>
    </ligand>
</feature>
<evidence type="ECO:0000313" key="3">
    <source>
        <dbReference type="Proteomes" id="UP000289718"/>
    </source>
</evidence>
<name>A0A4Q1AXK8_9BACT</name>
<dbReference type="GO" id="GO:0046872">
    <property type="term" value="F:metal ion binding"/>
    <property type="evidence" value="ECO:0007669"/>
    <property type="project" value="UniProtKB-KW"/>
</dbReference>
<feature type="binding site" evidence="1">
    <location>
        <position position="86"/>
    </location>
    <ligand>
        <name>Mg(2+)</name>
        <dbReference type="ChEBI" id="CHEBI:18420"/>
        <label>1</label>
        <note>catalytic</note>
    </ligand>
</feature>
<accession>A0A4Q1AXK8</accession>
<evidence type="ECO:0000313" key="2">
    <source>
        <dbReference type="EMBL" id="RXK12251.1"/>
    </source>
</evidence>
<gene>
    <name evidence="2" type="ORF">CP965_10815</name>
</gene>
<feature type="binding site" evidence="1">
    <location>
        <position position="87"/>
    </location>
    <ligand>
        <name>Mg(2+)</name>
        <dbReference type="ChEBI" id="CHEBI:18420"/>
        <label>1</label>
        <note>catalytic</note>
    </ligand>
</feature>
<keyword evidence="3" id="KW-1185">Reference proteome</keyword>
<dbReference type="Proteomes" id="UP000289718">
    <property type="component" value="Unassembled WGS sequence"/>
</dbReference>
<keyword evidence="1" id="KW-0479">Metal-binding</keyword>
<sequence length="244" mass="28010">MFDYNSFTNAVIQANKKLYEYINIHMTQSDLEEASSIGYGGDKSLNIDLIAENIFIKYLSSFGDIISEEIGIISNKSNIKIIIDPLDGSHNFLSGLPYYGTSVAIRKENEYLAGYVCNLCTAKMIYRDNKSIKTIDILNKKEEKNLEIKNPKISIFERAYAYTDITKILKDNFIKYRSPGASALSLAYARNYKFVLFMGNLREFDIAAALHINKDLYVYKDKKILIMAKNYNDFVQIKEILKLF</sequence>
<reference evidence="2 3" key="1">
    <citation type="submission" date="2017-09" db="EMBL/GenBank/DDBJ databases">
        <title>Genomics of the genus Arcobacter.</title>
        <authorList>
            <person name="Perez-Cataluna A."/>
            <person name="Figueras M.J."/>
            <person name="Salas-Masso N."/>
        </authorList>
    </citation>
    <scope>NUCLEOTIDE SEQUENCE [LARGE SCALE GENOMIC DNA]</scope>
    <source>
        <strain evidence="2 3">F156-34</strain>
    </source>
</reference>
<feature type="binding site" evidence="1">
    <location>
        <position position="205"/>
    </location>
    <ligand>
        <name>Mg(2+)</name>
        <dbReference type="ChEBI" id="CHEBI:18420"/>
        <label>1</label>
        <note>catalytic</note>
    </ligand>
</feature>
<feature type="binding site" evidence="1">
    <location>
        <position position="84"/>
    </location>
    <ligand>
        <name>Mg(2+)</name>
        <dbReference type="ChEBI" id="CHEBI:18420"/>
        <label>1</label>
        <note>catalytic</note>
    </ligand>
</feature>
<dbReference type="AlphaFoldDB" id="A0A4Q1AXK8"/>
<dbReference type="Pfam" id="PF00459">
    <property type="entry name" value="Inositol_P"/>
    <property type="match status" value="1"/>
</dbReference>
<comment type="cofactor">
    <cofactor evidence="1">
        <name>Mg(2+)</name>
        <dbReference type="ChEBI" id="CHEBI:18420"/>
    </cofactor>
</comment>
<dbReference type="OrthoDB" id="5329730at2"/>
<comment type="caution">
    <text evidence="2">The sequence shown here is derived from an EMBL/GenBank/DDBJ whole genome shotgun (WGS) entry which is preliminary data.</text>
</comment>
<keyword evidence="1" id="KW-0460">Magnesium</keyword>
<dbReference type="SUPFAM" id="SSF56655">
    <property type="entry name" value="Carbohydrate phosphatase"/>
    <property type="match status" value="1"/>
</dbReference>
<dbReference type="InterPro" id="IPR000760">
    <property type="entry name" value="Inositol_monophosphatase-like"/>
</dbReference>
<organism evidence="2 3">
    <name type="scientific">Halarcobacter mediterraneus</name>
    <dbReference type="NCBI Taxonomy" id="2023153"/>
    <lineage>
        <taxon>Bacteria</taxon>
        <taxon>Pseudomonadati</taxon>
        <taxon>Campylobacterota</taxon>
        <taxon>Epsilonproteobacteria</taxon>
        <taxon>Campylobacterales</taxon>
        <taxon>Arcobacteraceae</taxon>
        <taxon>Halarcobacter</taxon>
    </lineage>
</organism>
<dbReference type="EMBL" id="NXIE01000004">
    <property type="protein sequence ID" value="RXK12251.1"/>
    <property type="molecule type" value="Genomic_DNA"/>
</dbReference>
<protein>
    <submittedName>
        <fullName evidence="2">Inositol phosphatase</fullName>
    </submittedName>
</protein>